<dbReference type="Gene3D" id="1.10.260.40">
    <property type="entry name" value="lambda repressor-like DNA-binding domains"/>
    <property type="match status" value="1"/>
</dbReference>
<dbReference type="OrthoDB" id="4557883at2"/>
<dbReference type="SMART" id="SM00530">
    <property type="entry name" value="HTH_XRE"/>
    <property type="match status" value="1"/>
</dbReference>
<dbReference type="InterPro" id="IPR001387">
    <property type="entry name" value="Cro/C1-type_HTH"/>
</dbReference>
<dbReference type="CDD" id="cd00093">
    <property type="entry name" value="HTH_XRE"/>
    <property type="match status" value="1"/>
</dbReference>
<evidence type="ECO:0000313" key="3">
    <source>
        <dbReference type="Proteomes" id="UP000280501"/>
    </source>
</evidence>
<dbReference type="AlphaFoldDB" id="A0A3N4Z9Z9"/>
<dbReference type="InterPro" id="IPR010982">
    <property type="entry name" value="Lambda_DNA-bd_dom_sf"/>
</dbReference>
<gene>
    <name evidence="2" type="ORF">EDD34_3359</name>
</gene>
<accession>A0A3N4Z9Z9</accession>
<dbReference type="SUPFAM" id="SSF47413">
    <property type="entry name" value="lambda repressor-like DNA-binding domains"/>
    <property type="match status" value="1"/>
</dbReference>
<dbReference type="EMBL" id="RKQZ01000001">
    <property type="protein sequence ID" value="RPF22688.1"/>
    <property type="molecule type" value="Genomic_DNA"/>
</dbReference>
<feature type="domain" description="HTH cro/C1-type" evidence="1">
    <location>
        <begin position="45"/>
        <end position="100"/>
    </location>
</feature>
<organism evidence="2 3">
    <name type="scientific">Myceligenerans xiligouense</name>
    <dbReference type="NCBI Taxonomy" id="253184"/>
    <lineage>
        <taxon>Bacteria</taxon>
        <taxon>Bacillati</taxon>
        <taxon>Actinomycetota</taxon>
        <taxon>Actinomycetes</taxon>
        <taxon>Micrococcales</taxon>
        <taxon>Promicromonosporaceae</taxon>
        <taxon>Myceligenerans</taxon>
    </lineage>
</organism>
<name>A0A3N4Z9Z9_9MICO</name>
<dbReference type="Pfam" id="PF13560">
    <property type="entry name" value="HTH_31"/>
    <property type="match status" value="1"/>
</dbReference>
<dbReference type="Proteomes" id="UP000280501">
    <property type="component" value="Unassembled WGS sequence"/>
</dbReference>
<reference evidence="2 3" key="1">
    <citation type="submission" date="2018-11" db="EMBL/GenBank/DDBJ databases">
        <title>Sequencing the genomes of 1000 actinobacteria strains.</title>
        <authorList>
            <person name="Klenk H.-P."/>
        </authorList>
    </citation>
    <scope>NUCLEOTIDE SEQUENCE [LARGE SCALE GENOMIC DNA]</scope>
    <source>
        <strain evidence="2 3">DSM 15700</strain>
    </source>
</reference>
<dbReference type="GO" id="GO:0003677">
    <property type="term" value="F:DNA binding"/>
    <property type="evidence" value="ECO:0007669"/>
    <property type="project" value="InterPro"/>
</dbReference>
<keyword evidence="3" id="KW-1185">Reference proteome</keyword>
<evidence type="ECO:0000259" key="1">
    <source>
        <dbReference type="PROSITE" id="PS50943"/>
    </source>
</evidence>
<comment type="caution">
    <text evidence="2">The sequence shown here is derived from an EMBL/GenBank/DDBJ whole genome shotgun (WGS) entry which is preliminary data.</text>
</comment>
<protein>
    <submittedName>
        <fullName evidence="2">Helix-turn-helix protein</fullName>
    </submittedName>
</protein>
<proteinExistence type="predicted"/>
<evidence type="ECO:0000313" key="2">
    <source>
        <dbReference type="EMBL" id="RPF22688.1"/>
    </source>
</evidence>
<dbReference type="PROSITE" id="PS50943">
    <property type="entry name" value="HTH_CROC1"/>
    <property type="match status" value="1"/>
</dbReference>
<sequence>MSPCRDIGAVSRYGDIAAVSSYHDIVNAGRNVLNARSLPRLGRSVRRLRLDRGLSQSELADRAGVSRQWVVGLERGQTEGLEVGRLMRVLDELDASLTIRDDLGAD</sequence>